<feature type="region of interest" description="Disordered" evidence="1">
    <location>
        <begin position="492"/>
        <end position="544"/>
    </location>
</feature>
<organism evidence="2 3">
    <name type="scientific">Dorcoceras hygrometricum</name>
    <dbReference type="NCBI Taxonomy" id="472368"/>
    <lineage>
        <taxon>Eukaryota</taxon>
        <taxon>Viridiplantae</taxon>
        <taxon>Streptophyta</taxon>
        <taxon>Embryophyta</taxon>
        <taxon>Tracheophyta</taxon>
        <taxon>Spermatophyta</taxon>
        <taxon>Magnoliopsida</taxon>
        <taxon>eudicotyledons</taxon>
        <taxon>Gunneridae</taxon>
        <taxon>Pentapetalae</taxon>
        <taxon>asterids</taxon>
        <taxon>lamiids</taxon>
        <taxon>Lamiales</taxon>
        <taxon>Gesneriaceae</taxon>
        <taxon>Didymocarpoideae</taxon>
        <taxon>Trichosporeae</taxon>
        <taxon>Loxocarpinae</taxon>
        <taxon>Dorcoceras</taxon>
    </lineage>
</organism>
<sequence>MLDKFEVVLPHSDERAHRRHPGFHTFYMNQIDMGLKFPIPKFISSLCQHIKISPSQLAPNSYSFLLAPAILLRYHNIPLIPYVLMQLVHIKRQGPGKFYLSHKGDHTFIKGNPSSHKGWMSRFFYVKRAGNKRNPWRKGVELVRDLGTAVFCLSHVIIHIRAHDSPGLTFALFLPLADERMGKAAMLKAWDEVEEGSSMAATPLKKAAKKRKASTPAEKESRRHKKKGASSLGSRSAPTTETCQEPTPPVQTIEERPDPTPVVNIPEAFSLKMGPTKEAGPGRVPPLDFFEDSLVVSASGAVATRFLCHIAPDRDIGRLSGASISSNLASALDWKGEVIKRLTRAQRETNDLRRHFDDMTEHCTQLEMRLAEVEAPRADDERAAEARRADLETRGLRLEAERAALMAEKRAMVKEKESLEAKKATMRSKLDETKARAEEEAGRLRSEAIHASDLGKEEFLKSSEFDTLCAKKVVSYFKVGFEGCVAQFRANDYSEEEHPAPFLDVKKALMDIPDEDEEEADEEEEEEDDADATPPPPPSNSPKP</sequence>
<dbReference type="PANTHER" id="PTHR31099">
    <property type="entry name" value="OS06G0165300 PROTEIN"/>
    <property type="match status" value="1"/>
</dbReference>
<protein>
    <submittedName>
        <fullName evidence="2">Uncharacterized protein</fullName>
    </submittedName>
</protein>
<feature type="region of interest" description="Disordered" evidence="1">
    <location>
        <begin position="418"/>
        <end position="441"/>
    </location>
</feature>
<name>A0A2Z7CGU5_9LAMI</name>
<feature type="compositionally biased region" description="Acidic residues" evidence="1">
    <location>
        <begin position="512"/>
        <end position="531"/>
    </location>
</feature>
<dbReference type="Proteomes" id="UP000250235">
    <property type="component" value="Unassembled WGS sequence"/>
</dbReference>
<proteinExistence type="predicted"/>
<reference evidence="2 3" key="1">
    <citation type="journal article" date="2015" name="Proc. Natl. Acad. Sci. U.S.A.">
        <title>The resurrection genome of Boea hygrometrica: A blueprint for survival of dehydration.</title>
        <authorList>
            <person name="Xiao L."/>
            <person name="Yang G."/>
            <person name="Zhang L."/>
            <person name="Yang X."/>
            <person name="Zhao S."/>
            <person name="Ji Z."/>
            <person name="Zhou Q."/>
            <person name="Hu M."/>
            <person name="Wang Y."/>
            <person name="Chen M."/>
            <person name="Xu Y."/>
            <person name="Jin H."/>
            <person name="Xiao X."/>
            <person name="Hu G."/>
            <person name="Bao F."/>
            <person name="Hu Y."/>
            <person name="Wan P."/>
            <person name="Li L."/>
            <person name="Deng X."/>
            <person name="Kuang T."/>
            <person name="Xiang C."/>
            <person name="Zhu J.K."/>
            <person name="Oliver M.J."/>
            <person name="He Y."/>
        </authorList>
    </citation>
    <scope>NUCLEOTIDE SEQUENCE [LARGE SCALE GENOMIC DNA]</scope>
    <source>
        <strain evidence="3">cv. XS01</strain>
    </source>
</reference>
<evidence type="ECO:0000256" key="1">
    <source>
        <dbReference type="SAM" id="MobiDB-lite"/>
    </source>
</evidence>
<keyword evidence="3" id="KW-1185">Reference proteome</keyword>
<dbReference type="PANTHER" id="PTHR31099:SF28">
    <property type="entry name" value="F5J5.12"/>
    <property type="match status" value="1"/>
</dbReference>
<accession>A0A2Z7CGU5</accession>
<evidence type="ECO:0000313" key="2">
    <source>
        <dbReference type="EMBL" id="KZV46148.1"/>
    </source>
</evidence>
<dbReference type="EMBL" id="KQ995698">
    <property type="protein sequence ID" value="KZV46148.1"/>
    <property type="molecule type" value="Genomic_DNA"/>
</dbReference>
<feature type="compositionally biased region" description="Basic and acidic residues" evidence="1">
    <location>
        <begin position="496"/>
        <end position="509"/>
    </location>
</feature>
<feature type="compositionally biased region" description="Pro residues" evidence="1">
    <location>
        <begin position="533"/>
        <end position="544"/>
    </location>
</feature>
<feature type="region of interest" description="Disordered" evidence="1">
    <location>
        <begin position="198"/>
        <end position="261"/>
    </location>
</feature>
<evidence type="ECO:0000313" key="3">
    <source>
        <dbReference type="Proteomes" id="UP000250235"/>
    </source>
</evidence>
<dbReference type="AlphaFoldDB" id="A0A2Z7CGU5"/>
<gene>
    <name evidence="2" type="ORF">F511_21156</name>
</gene>